<dbReference type="RefSeq" id="WP_136407181.1">
    <property type="nucleotide sequence ID" value="NZ_JARXRQ010000013.1"/>
</dbReference>
<dbReference type="GO" id="GO:0005886">
    <property type="term" value="C:plasma membrane"/>
    <property type="evidence" value="ECO:0007669"/>
    <property type="project" value="UniProtKB-SubCell"/>
</dbReference>
<evidence type="ECO:0000256" key="8">
    <source>
        <dbReference type="PROSITE-ProRule" id="PRU00703"/>
    </source>
</evidence>
<comment type="caution">
    <text evidence="9">Lacks conserved residue(s) required for the propagation of feature annotation.</text>
</comment>
<evidence type="ECO:0000256" key="2">
    <source>
        <dbReference type="ARBA" id="ARBA00009749"/>
    </source>
</evidence>
<dbReference type="SMART" id="SM00924">
    <property type="entry name" value="MgtE_N"/>
    <property type="match status" value="1"/>
</dbReference>
<feature type="transmembrane region" description="Helical" evidence="9">
    <location>
        <begin position="390"/>
        <end position="416"/>
    </location>
</feature>
<dbReference type="Proteomes" id="UP000306236">
    <property type="component" value="Unassembled WGS sequence"/>
</dbReference>
<dbReference type="Pfam" id="PF01769">
    <property type="entry name" value="MgtE"/>
    <property type="match status" value="1"/>
</dbReference>
<comment type="caution">
    <text evidence="11">The sequence shown here is derived from an EMBL/GenBank/DDBJ whole genome shotgun (WGS) entry which is preliminary data.</text>
</comment>
<feature type="transmembrane region" description="Helical" evidence="9">
    <location>
        <begin position="288"/>
        <end position="307"/>
    </location>
</feature>
<evidence type="ECO:0000256" key="4">
    <source>
        <dbReference type="ARBA" id="ARBA00022692"/>
    </source>
</evidence>
<keyword evidence="9" id="KW-0479">Metal-binding</keyword>
<dbReference type="EMBL" id="SSWX01000018">
    <property type="protein sequence ID" value="THJ32016.1"/>
    <property type="molecule type" value="Genomic_DNA"/>
</dbReference>
<evidence type="ECO:0000256" key="5">
    <source>
        <dbReference type="ARBA" id="ARBA00022842"/>
    </source>
</evidence>
<organism evidence="11 12">
    <name type="scientific">Lampropedia aestuarii</name>
    <dbReference type="NCBI Taxonomy" id="2562762"/>
    <lineage>
        <taxon>Bacteria</taxon>
        <taxon>Pseudomonadati</taxon>
        <taxon>Pseudomonadota</taxon>
        <taxon>Betaproteobacteria</taxon>
        <taxon>Burkholderiales</taxon>
        <taxon>Comamonadaceae</taxon>
        <taxon>Lampropedia</taxon>
    </lineage>
</organism>
<dbReference type="InterPro" id="IPR006669">
    <property type="entry name" value="MgtE_transporter"/>
</dbReference>
<evidence type="ECO:0000256" key="3">
    <source>
        <dbReference type="ARBA" id="ARBA00022448"/>
    </source>
</evidence>
<dbReference type="SUPFAM" id="SSF54631">
    <property type="entry name" value="CBS-domain pair"/>
    <property type="match status" value="1"/>
</dbReference>
<keyword evidence="12" id="KW-1185">Reference proteome</keyword>
<dbReference type="PROSITE" id="PS51371">
    <property type="entry name" value="CBS"/>
    <property type="match status" value="1"/>
</dbReference>
<gene>
    <name evidence="11" type="primary">mgtE</name>
    <name evidence="11" type="ORF">E8K88_13375</name>
</gene>
<dbReference type="SUPFAM" id="SSF161093">
    <property type="entry name" value="MgtE membrane domain-like"/>
    <property type="match status" value="1"/>
</dbReference>
<evidence type="ECO:0000256" key="9">
    <source>
        <dbReference type="RuleBase" id="RU362011"/>
    </source>
</evidence>
<feature type="transmembrane region" description="Helical" evidence="9">
    <location>
        <begin position="428"/>
        <end position="453"/>
    </location>
</feature>
<dbReference type="NCBIfam" id="TIGR00400">
    <property type="entry name" value="mgtE"/>
    <property type="match status" value="1"/>
</dbReference>
<evidence type="ECO:0000256" key="6">
    <source>
        <dbReference type="ARBA" id="ARBA00022989"/>
    </source>
</evidence>
<sequence>MTDTTKSSTMGCLLAANELELLRTLLPGIHSAEIAHGITAMPTAERLRVFLLLPLRRQADVVGYLDAPEQLETVRALKRPDLIALIGAMPADKRADLFKQLSADEQTALLPDIELAQREDMLKLAAYPEGTAGAIMTSEYAHLLAELSASEAIEVLRREALDKELIYQCYVVDAHKKLQGVVSLPELLLASESACVGELMQTHGIVGHAHDSKESTAEKIAKYDLLALPIVDESGILLGVVTVDDAMEVSESARGRNMVKFGGNASIGSSPDISLAHSSFRQIFTTRAFWLSILTIFGIITSTFVAAQEEMLSEILILAAFIAPIIDSGGNTGSQSATLVIRAMALGETQLRWRDLWLVMRRELPVVLALGAVIGVMEVVLAYFSKGIGVEVMLIVGLSMFICMVLGGLIGALLPFAARFIGADPATLSAPLITSIMDLLGVVVFFGLAYAFMGHLLTGA</sequence>
<feature type="domain" description="CBS" evidence="10">
    <location>
        <begin position="200"/>
        <end position="258"/>
    </location>
</feature>
<evidence type="ECO:0000256" key="1">
    <source>
        <dbReference type="ARBA" id="ARBA00004141"/>
    </source>
</evidence>
<dbReference type="CDD" id="cd04606">
    <property type="entry name" value="CBS_pair_Mg_transporter"/>
    <property type="match status" value="1"/>
</dbReference>
<feature type="transmembrane region" description="Helical" evidence="9">
    <location>
        <begin position="364"/>
        <end position="384"/>
    </location>
</feature>
<dbReference type="OrthoDB" id="9790355at2"/>
<accession>A0A4S5BQQ6</accession>
<proteinExistence type="inferred from homology"/>
<evidence type="ECO:0000313" key="12">
    <source>
        <dbReference type="Proteomes" id="UP000306236"/>
    </source>
</evidence>
<dbReference type="InterPro" id="IPR036739">
    <property type="entry name" value="SLC41_membr_dom_sf"/>
</dbReference>
<comment type="similarity">
    <text evidence="2 9">Belongs to the SLC41A transporter family.</text>
</comment>
<keyword evidence="3 9" id="KW-0813">Transport</keyword>
<keyword evidence="8" id="KW-0129">CBS domain</keyword>
<protein>
    <recommendedName>
        <fullName evidence="9">Magnesium transporter MgtE</fullName>
    </recommendedName>
</protein>
<dbReference type="Gene3D" id="1.25.60.10">
    <property type="entry name" value="MgtE N-terminal domain-like"/>
    <property type="match status" value="1"/>
</dbReference>
<evidence type="ECO:0000259" key="10">
    <source>
        <dbReference type="PROSITE" id="PS51371"/>
    </source>
</evidence>
<keyword evidence="6 9" id="KW-1133">Transmembrane helix</keyword>
<comment type="subcellular location">
    <subcellularLocation>
        <location evidence="9">Cell membrane</location>
        <topology evidence="9">Multi-pass membrane protein</topology>
    </subcellularLocation>
    <subcellularLocation>
        <location evidence="1">Membrane</location>
        <topology evidence="1">Multi-pass membrane protein</topology>
    </subcellularLocation>
</comment>
<keyword evidence="9" id="KW-1003">Cell membrane</keyword>
<dbReference type="Pfam" id="PF03448">
    <property type="entry name" value="MgtE_N"/>
    <property type="match status" value="1"/>
</dbReference>
<comment type="subunit">
    <text evidence="9">Homodimer.</text>
</comment>
<dbReference type="Pfam" id="PF00571">
    <property type="entry name" value="CBS"/>
    <property type="match status" value="2"/>
</dbReference>
<keyword evidence="7 9" id="KW-0472">Membrane</keyword>
<comment type="function">
    <text evidence="9">Acts as a magnesium transporter.</text>
</comment>
<dbReference type="AlphaFoldDB" id="A0A4S5BQQ6"/>
<dbReference type="GO" id="GO:0015095">
    <property type="term" value="F:magnesium ion transmembrane transporter activity"/>
    <property type="evidence" value="ECO:0007669"/>
    <property type="project" value="UniProtKB-UniRule"/>
</dbReference>
<dbReference type="Gene3D" id="3.10.580.10">
    <property type="entry name" value="CBS-domain"/>
    <property type="match status" value="1"/>
</dbReference>
<dbReference type="InterPro" id="IPR006667">
    <property type="entry name" value="SLC41_membr_dom"/>
</dbReference>
<dbReference type="InterPro" id="IPR046342">
    <property type="entry name" value="CBS_dom_sf"/>
</dbReference>
<dbReference type="PANTHER" id="PTHR43773">
    <property type="entry name" value="MAGNESIUM TRANSPORTER MGTE"/>
    <property type="match status" value="1"/>
</dbReference>
<keyword evidence="4 9" id="KW-0812">Transmembrane</keyword>
<evidence type="ECO:0000256" key="7">
    <source>
        <dbReference type="ARBA" id="ARBA00023136"/>
    </source>
</evidence>
<dbReference type="InterPro" id="IPR038076">
    <property type="entry name" value="MgtE_N_sf"/>
</dbReference>
<reference evidence="11 12" key="1">
    <citation type="submission" date="2019-04" db="EMBL/GenBank/DDBJ databases">
        <title>Lampropedia sp YIM MLB12 draf genome.</title>
        <authorList>
            <person name="Wang Y.-X."/>
        </authorList>
    </citation>
    <scope>NUCLEOTIDE SEQUENCE [LARGE SCALE GENOMIC DNA]</scope>
    <source>
        <strain evidence="11 12">YIM MLB12</strain>
    </source>
</reference>
<name>A0A4S5BQQ6_9BURK</name>
<evidence type="ECO:0000313" key="11">
    <source>
        <dbReference type="EMBL" id="THJ32016.1"/>
    </source>
</evidence>
<dbReference type="InterPro" id="IPR000644">
    <property type="entry name" value="CBS_dom"/>
</dbReference>
<dbReference type="PANTHER" id="PTHR43773:SF1">
    <property type="entry name" value="MAGNESIUM TRANSPORTER MGTE"/>
    <property type="match status" value="1"/>
</dbReference>
<dbReference type="GO" id="GO:0046872">
    <property type="term" value="F:metal ion binding"/>
    <property type="evidence" value="ECO:0007669"/>
    <property type="project" value="UniProtKB-KW"/>
</dbReference>
<dbReference type="SUPFAM" id="SSF158791">
    <property type="entry name" value="MgtE N-terminal domain-like"/>
    <property type="match status" value="1"/>
</dbReference>
<keyword evidence="5 9" id="KW-0460">Magnesium</keyword>
<dbReference type="InterPro" id="IPR006668">
    <property type="entry name" value="Mg_transptr_MgtE_intracell_dom"/>
</dbReference>
<dbReference type="Gene3D" id="1.10.357.20">
    <property type="entry name" value="SLC41 divalent cation transporters, integral membrane domain"/>
    <property type="match status" value="1"/>
</dbReference>